<dbReference type="Gene3D" id="3.30.43.10">
    <property type="entry name" value="Uridine Diphospho-n-acetylenolpyruvylglucosamine Reductase, domain 2"/>
    <property type="match status" value="1"/>
</dbReference>
<dbReference type="Proteomes" id="UP000317691">
    <property type="component" value="Unassembled WGS sequence"/>
</dbReference>
<dbReference type="SUPFAM" id="SSF51735">
    <property type="entry name" value="NAD(P)-binding Rossmann-fold domains"/>
    <property type="match status" value="1"/>
</dbReference>
<sequence>MTGVVPQAEAQAGTTLQGRFAVLTGGSSGIGRALSTELATRGTTVLVGSRRKVDGDLLHRPLDLASHASVSEFAAGILASGRSIDVLVLNAGVHIPWRRVITRDGHELHWQVNYLSNFLLTHLLLDRCRSSALKQIVYVASEAHRLAAIPAGPLLGFSQRYAKSKEAAITFFLRLQELHPDLRVQIISPGYIDTEIHRHKGRTSAWIERAWSRVRTPEEAALEIIRVIEMPEATSVYWDRGRAATPGGRCRDEAHAEALWRESVAALRPVLPDAAPCAMITNHARTWRAFGPAVGQPANVEELAALVRKAADDGINVRIVGQRHSYNDIFFSRTSMISIAKMNRVLELDPDRSTITCEAGITLDEICAYLDERGYALRYCGNHGRQTLAGALATGTHGYGRDGGLMSELVTAVTMVRADGQLVRVSAEHDLRALRLGLGTLGVVVEVTLAVDRSVPCVYRVASMPRQELIARLSELASSHEYLRYWPHPFDDAAMLYLTIDRTTGERVTTGPVRYMGARASGLEWLGLPWLRMPAVRRLLGRALSISHHELSVVVPFSTSLFVRDGVIQRQRHEILGQIGRRAFDRNGWLNMELAIPRDRYPEFAQLYEESLPRMSGLIPARPYYACRVVGAAQSVLLGPNFDRDVVFVDIHADPRARSSDPFLRAVEGESIRALSARPHWGKQFFAECDAIRSAYPTSNIEDFLAAKNRFDPGGVFSNDYSRRVLGV</sequence>
<evidence type="ECO:0000313" key="4">
    <source>
        <dbReference type="Proteomes" id="UP000317691"/>
    </source>
</evidence>
<dbReference type="EMBL" id="VBOZ01000035">
    <property type="protein sequence ID" value="TMQ62869.1"/>
    <property type="molecule type" value="Genomic_DNA"/>
</dbReference>
<dbReference type="InterPro" id="IPR016167">
    <property type="entry name" value="FAD-bd_PCMH_sub1"/>
</dbReference>
<accession>A0A538TGX4</accession>
<keyword evidence="1" id="KW-0560">Oxidoreductase</keyword>
<evidence type="ECO:0000259" key="2">
    <source>
        <dbReference type="PROSITE" id="PS51387"/>
    </source>
</evidence>
<name>A0A538TGX4_UNCEI</name>
<dbReference type="InterPro" id="IPR036318">
    <property type="entry name" value="FAD-bd_PCMH-like_sf"/>
</dbReference>
<dbReference type="InterPro" id="IPR016166">
    <property type="entry name" value="FAD-bd_PCMH"/>
</dbReference>
<proteinExistence type="predicted"/>
<dbReference type="InterPro" id="IPR006094">
    <property type="entry name" value="Oxid_FAD_bind_N"/>
</dbReference>
<gene>
    <name evidence="3" type="ORF">E6K79_11475</name>
</gene>
<dbReference type="InterPro" id="IPR002347">
    <property type="entry name" value="SDR_fam"/>
</dbReference>
<dbReference type="GO" id="GO:0080049">
    <property type="term" value="F:L-gulono-1,4-lactone dehydrogenase activity"/>
    <property type="evidence" value="ECO:0007669"/>
    <property type="project" value="TreeGrafter"/>
</dbReference>
<dbReference type="Gene3D" id="1.10.45.10">
    <property type="entry name" value="Vanillyl-alcohol Oxidase, Chain A, domain 4"/>
    <property type="match status" value="1"/>
</dbReference>
<protein>
    <submittedName>
        <fullName evidence="3">SDR family NAD(P)-dependent oxidoreductase</fullName>
    </submittedName>
</protein>
<dbReference type="PROSITE" id="PS51387">
    <property type="entry name" value="FAD_PCMH"/>
    <property type="match status" value="1"/>
</dbReference>
<dbReference type="Pfam" id="PF01565">
    <property type="entry name" value="FAD_binding_4"/>
    <property type="match status" value="1"/>
</dbReference>
<dbReference type="GO" id="GO:0016020">
    <property type="term" value="C:membrane"/>
    <property type="evidence" value="ECO:0007669"/>
    <property type="project" value="InterPro"/>
</dbReference>
<dbReference type="Gene3D" id="3.40.50.720">
    <property type="entry name" value="NAD(P)-binding Rossmann-like Domain"/>
    <property type="match status" value="1"/>
</dbReference>
<dbReference type="InterPro" id="IPR007173">
    <property type="entry name" value="ALO_C"/>
</dbReference>
<dbReference type="InterPro" id="IPR036291">
    <property type="entry name" value="NAD(P)-bd_dom_sf"/>
</dbReference>
<feature type="domain" description="FAD-binding PCMH-type" evidence="2">
    <location>
        <begin position="287"/>
        <end position="454"/>
    </location>
</feature>
<dbReference type="PRINTS" id="PR00081">
    <property type="entry name" value="GDHRDH"/>
</dbReference>
<evidence type="ECO:0000313" key="3">
    <source>
        <dbReference type="EMBL" id="TMQ62869.1"/>
    </source>
</evidence>
<dbReference type="AlphaFoldDB" id="A0A538TGX4"/>
<evidence type="ECO:0000256" key="1">
    <source>
        <dbReference type="ARBA" id="ARBA00023002"/>
    </source>
</evidence>
<dbReference type="SUPFAM" id="SSF56176">
    <property type="entry name" value="FAD-binding/transporter-associated domain-like"/>
    <property type="match status" value="1"/>
</dbReference>
<dbReference type="Pfam" id="PF04030">
    <property type="entry name" value="ALO"/>
    <property type="match status" value="1"/>
</dbReference>
<comment type="caution">
    <text evidence="3">The sequence shown here is derived from an EMBL/GenBank/DDBJ whole genome shotgun (WGS) entry which is preliminary data.</text>
</comment>
<dbReference type="GO" id="GO:0003885">
    <property type="term" value="F:D-arabinono-1,4-lactone oxidase activity"/>
    <property type="evidence" value="ECO:0007669"/>
    <property type="project" value="InterPro"/>
</dbReference>
<dbReference type="PANTHER" id="PTHR43762:SF1">
    <property type="entry name" value="D-ARABINONO-1,4-LACTONE OXIDASE"/>
    <property type="match status" value="1"/>
</dbReference>
<dbReference type="Gene3D" id="3.30.70.2520">
    <property type="match status" value="1"/>
</dbReference>
<dbReference type="Pfam" id="PF00106">
    <property type="entry name" value="adh_short"/>
    <property type="match status" value="1"/>
</dbReference>
<dbReference type="InterPro" id="IPR016169">
    <property type="entry name" value="FAD-bd_PCMH_sub2"/>
</dbReference>
<dbReference type="Gene3D" id="3.30.465.10">
    <property type="match status" value="1"/>
</dbReference>
<dbReference type="InterPro" id="IPR010031">
    <property type="entry name" value="FAD_lactone_oxidase-like"/>
</dbReference>
<dbReference type="InterPro" id="IPR016171">
    <property type="entry name" value="Vanillyl_alc_oxidase_C-sub2"/>
</dbReference>
<organism evidence="3 4">
    <name type="scientific">Eiseniibacteriota bacterium</name>
    <dbReference type="NCBI Taxonomy" id="2212470"/>
    <lineage>
        <taxon>Bacteria</taxon>
        <taxon>Candidatus Eiseniibacteriota</taxon>
    </lineage>
</organism>
<dbReference type="PANTHER" id="PTHR43762">
    <property type="entry name" value="L-GULONOLACTONE OXIDASE"/>
    <property type="match status" value="1"/>
</dbReference>
<reference evidence="3 4" key="1">
    <citation type="journal article" date="2019" name="Nat. Microbiol.">
        <title>Mediterranean grassland soil C-N compound turnover is dependent on rainfall and depth, and is mediated by genomically divergent microorganisms.</title>
        <authorList>
            <person name="Diamond S."/>
            <person name="Andeer P.F."/>
            <person name="Li Z."/>
            <person name="Crits-Christoph A."/>
            <person name="Burstein D."/>
            <person name="Anantharaman K."/>
            <person name="Lane K.R."/>
            <person name="Thomas B.C."/>
            <person name="Pan C."/>
            <person name="Northen T.R."/>
            <person name="Banfield J.F."/>
        </authorList>
    </citation>
    <scope>NUCLEOTIDE SEQUENCE [LARGE SCALE GENOMIC DNA]</scope>
    <source>
        <strain evidence="3">WS_9</strain>
    </source>
</reference>
<dbReference type="GO" id="GO:0071949">
    <property type="term" value="F:FAD binding"/>
    <property type="evidence" value="ECO:0007669"/>
    <property type="project" value="InterPro"/>
</dbReference>